<evidence type="ECO:0000313" key="10">
    <source>
        <dbReference type="Proteomes" id="UP000192847"/>
    </source>
</evidence>
<keyword evidence="10" id="KW-1185">Reference proteome</keyword>
<organism evidence="9 10">
    <name type="scientific">Mycobacterium timonense</name>
    <dbReference type="NCBI Taxonomy" id="701043"/>
    <lineage>
        <taxon>Bacteria</taxon>
        <taxon>Bacillati</taxon>
        <taxon>Actinomycetota</taxon>
        <taxon>Actinomycetes</taxon>
        <taxon>Mycobacteriales</taxon>
        <taxon>Mycobacteriaceae</taxon>
        <taxon>Mycobacterium</taxon>
        <taxon>Mycobacterium avium complex (MAC)</taxon>
    </lineage>
</organism>
<evidence type="ECO:0000256" key="6">
    <source>
        <dbReference type="ARBA" id="ARBA00023136"/>
    </source>
</evidence>
<evidence type="ECO:0000256" key="4">
    <source>
        <dbReference type="ARBA" id="ARBA00022692"/>
    </source>
</evidence>
<feature type="non-terminal residue" evidence="9">
    <location>
        <position position="1"/>
    </location>
</feature>
<evidence type="ECO:0000256" key="2">
    <source>
        <dbReference type="ARBA" id="ARBA00010157"/>
    </source>
</evidence>
<feature type="transmembrane region" description="Helical" evidence="7">
    <location>
        <begin position="33"/>
        <end position="53"/>
    </location>
</feature>
<dbReference type="SUPFAM" id="SSF82866">
    <property type="entry name" value="Multidrug efflux transporter AcrB transmembrane domain"/>
    <property type="match status" value="1"/>
</dbReference>
<evidence type="ECO:0000256" key="7">
    <source>
        <dbReference type="SAM" id="Phobius"/>
    </source>
</evidence>
<dbReference type="InterPro" id="IPR004869">
    <property type="entry name" value="MMPL_dom"/>
</dbReference>
<name>A0ABX3TCI4_9MYCO</name>
<evidence type="ECO:0000256" key="3">
    <source>
        <dbReference type="ARBA" id="ARBA00022475"/>
    </source>
</evidence>
<dbReference type="InterPro" id="IPR050545">
    <property type="entry name" value="Mycobact_MmpL"/>
</dbReference>
<feature type="non-terminal residue" evidence="9">
    <location>
        <position position="151"/>
    </location>
</feature>
<dbReference type="PANTHER" id="PTHR33406">
    <property type="entry name" value="MEMBRANE PROTEIN MJ1562-RELATED"/>
    <property type="match status" value="1"/>
</dbReference>
<keyword evidence="6 7" id="KW-0472">Membrane</keyword>
<reference evidence="9 10" key="1">
    <citation type="submission" date="2017-02" db="EMBL/GenBank/DDBJ databases">
        <title>The new phylogeny of genus Mycobacterium.</title>
        <authorList>
            <person name="Tortoli E."/>
            <person name="Trovato A."/>
            <person name="Cirillo D.M."/>
        </authorList>
    </citation>
    <scope>NUCLEOTIDE SEQUENCE [LARGE SCALE GENOMIC DNA]</scope>
    <source>
        <strain evidence="9 10">CCUG 56329</strain>
    </source>
</reference>
<dbReference type="EMBL" id="MVIL01000744">
    <property type="protein sequence ID" value="ORB76504.1"/>
    <property type="molecule type" value="Genomic_DNA"/>
</dbReference>
<dbReference type="Pfam" id="PF03176">
    <property type="entry name" value="MMPL"/>
    <property type="match status" value="1"/>
</dbReference>
<keyword evidence="4 7" id="KW-0812">Transmembrane</keyword>
<evidence type="ECO:0000259" key="8">
    <source>
        <dbReference type="Pfam" id="PF03176"/>
    </source>
</evidence>
<dbReference type="Proteomes" id="UP000192847">
    <property type="component" value="Unassembled WGS sequence"/>
</dbReference>
<keyword evidence="5 7" id="KW-1133">Transmembrane helix</keyword>
<comment type="caution">
    <text evidence="9">The sequence shown here is derived from an EMBL/GenBank/DDBJ whole genome shotgun (WGS) entry which is preliminary data.</text>
</comment>
<comment type="similarity">
    <text evidence="2">Belongs to the resistance-nodulation-cell division (RND) (TC 2.A.6) family. MmpL subfamily.</text>
</comment>
<feature type="transmembrane region" description="Helical" evidence="7">
    <location>
        <begin position="6"/>
        <end position="26"/>
    </location>
</feature>
<dbReference type="Gene3D" id="1.20.1640.10">
    <property type="entry name" value="Multidrug efflux transporter AcrB transmembrane domain"/>
    <property type="match status" value="1"/>
</dbReference>
<evidence type="ECO:0000256" key="1">
    <source>
        <dbReference type="ARBA" id="ARBA00004651"/>
    </source>
</evidence>
<feature type="domain" description="Membrane transport protein MMPL" evidence="8">
    <location>
        <begin position="1"/>
        <end position="90"/>
    </location>
</feature>
<accession>A0ABX3TCI4</accession>
<dbReference type="RefSeq" id="WP_158085056.1">
    <property type="nucleotide sequence ID" value="NZ_MVIL01000744.1"/>
</dbReference>
<gene>
    <name evidence="9" type="ORF">BST46_29735</name>
</gene>
<evidence type="ECO:0000313" key="9">
    <source>
        <dbReference type="EMBL" id="ORB76504.1"/>
    </source>
</evidence>
<sequence>ATATIGRVILASAATVAFAFLAMVFAKLSVFGALGPACAIAVFVGVAATVTLFPPVLALAAKRGIGEPKADRTRRYWNWIAVAVVRRPRPLLAASLALVLGLAAVALTMRMSYDDRQGQPETTASNEGYHLLDRHFRKDIVITQFMVVESP</sequence>
<feature type="transmembrane region" description="Helical" evidence="7">
    <location>
        <begin position="91"/>
        <end position="109"/>
    </location>
</feature>
<evidence type="ECO:0000256" key="5">
    <source>
        <dbReference type="ARBA" id="ARBA00022989"/>
    </source>
</evidence>
<comment type="subcellular location">
    <subcellularLocation>
        <location evidence="1">Cell membrane</location>
        <topology evidence="1">Multi-pass membrane protein</topology>
    </subcellularLocation>
</comment>
<protein>
    <recommendedName>
        <fullName evidence="8">Membrane transport protein MMPL domain-containing protein</fullName>
    </recommendedName>
</protein>
<proteinExistence type="inferred from homology"/>
<dbReference type="PANTHER" id="PTHR33406:SF6">
    <property type="entry name" value="MEMBRANE PROTEIN YDGH-RELATED"/>
    <property type="match status" value="1"/>
</dbReference>
<keyword evidence="3" id="KW-1003">Cell membrane</keyword>